<feature type="domain" description="S1 motif" evidence="6">
    <location>
        <begin position="395"/>
        <end position="463"/>
    </location>
</feature>
<dbReference type="EC" id="1.17.7.4" evidence="5"/>
<feature type="binding site" evidence="5">
    <location>
        <position position="221"/>
    </location>
    <ligand>
        <name>dimethylallyl diphosphate</name>
        <dbReference type="ChEBI" id="CHEBI:57623"/>
    </ligand>
</feature>
<name>A0A1H9YDS8_9FIRM</name>
<keyword evidence="1 5" id="KW-0004">4Fe-4S</keyword>
<dbReference type="GO" id="GO:0051745">
    <property type="term" value="F:4-hydroxy-3-methylbut-2-enyl diphosphate reductase activity"/>
    <property type="evidence" value="ECO:0007669"/>
    <property type="project" value="UniProtKB-UniRule"/>
</dbReference>
<evidence type="ECO:0000256" key="1">
    <source>
        <dbReference type="ARBA" id="ARBA00022485"/>
    </source>
</evidence>
<dbReference type="STRING" id="1120990.SAMN03080614_1002144"/>
<feature type="active site" description="Proton donor" evidence="5">
    <location>
        <position position="126"/>
    </location>
</feature>
<feature type="binding site" evidence="5">
    <location>
        <position position="38"/>
    </location>
    <ligand>
        <name>dimethylallyl diphosphate</name>
        <dbReference type="ChEBI" id="CHEBI:57623"/>
    </ligand>
</feature>
<dbReference type="OrthoDB" id="9804077at2"/>
<feature type="binding site" evidence="5">
    <location>
        <position position="192"/>
    </location>
    <ligand>
        <name>[4Fe-4S] cluster</name>
        <dbReference type="ChEBI" id="CHEBI:49883"/>
    </ligand>
</feature>
<comment type="catalytic activity">
    <reaction evidence="5">
        <text>dimethylallyl diphosphate + 2 oxidized [2Fe-2S]-[ferredoxin] + H2O = (2E)-4-hydroxy-3-methylbut-2-enyl diphosphate + 2 reduced [2Fe-2S]-[ferredoxin] + 2 H(+)</text>
        <dbReference type="Rhea" id="RHEA:24825"/>
        <dbReference type="Rhea" id="RHEA-COMP:10000"/>
        <dbReference type="Rhea" id="RHEA-COMP:10001"/>
        <dbReference type="ChEBI" id="CHEBI:15377"/>
        <dbReference type="ChEBI" id="CHEBI:15378"/>
        <dbReference type="ChEBI" id="CHEBI:33737"/>
        <dbReference type="ChEBI" id="CHEBI:33738"/>
        <dbReference type="ChEBI" id="CHEBI:57623"/>
        <dbReference type="ChEBI" id="CHEBI:128753"/>
        <dbReference type="EC" id="1.17.7.4"/>
    </reaction>
</comment>
<evidence type="ECO:0000256" key="4">
    <source>
        <dbReference type="ARBA" id="ARBA00023014"/>
    </source>
</evidence>
<dbReference type="GO" id="GO:0019288">
    <property type="term" value="P:isopentenyl diphosphate biosynthetic process, methylerythritol 4-phosphate pathway"/>
    <property type="evidence" value="ECO:0007669"/>
    <property type="project" value="UniProtKB-UniRule"/>
</dbReference>
<dbReference type="UniPathway" id="UPA00056">
    <property type="reaction ID" value="UER00097"/>
</dbReference>
<evidence type="ECO:0000256" key="2">
    <source>
        <dbReference type="ARBA" id="ARBA00022723"/>
    </source>
</evidence>
<dbReference type="UniPathway" id="UPA00059">
    <property type="reaction ID" value="UER00105"/>
</dbReference>
<feature type="binding site" evidence="5">
    <location>
        <position position="124"/>
    </location>
    <ligand>
        <name>dimethylallyl diphosphate</name>
        <dbReference type="ChEBI" id="CHEBI:57623"/>
    </ligand>
</feature>
<feature type="binding site" evidence="5">
    <location>
        <position position="124"/>
    </location>
    <ligand>
        <name>(2E)-4-hydroxy-3-methylbut-2-enyl diphosphate</name>
        <dbReference type="ChEBI" id="CHEBI:128753"/>
    </ligand>
</feature>
<dbReference type="InterPro" id="IPR003451">
    <property type="entry name" value="LytB/IspH"/>
</dbReference>
<dbReference type="CDD" id="cd05688">
    <property type="entry name" value="S1_RPS1_repeat_ec3"/>
    <property type="match status" value="1"/>
</dbReference>
<feature type="binding site" evidence="5">
    <location>
        <position position="222"/>
    </location>
    <ligand>
        <name>dimethylallyl diphosphate</name>
        <dbReference type="ChEBI" id="CHEBI:57623"/>
    </ligand>
</feature>
<feature type="binding site" evidence="5">
    <location>
        <position position="12"/>
    </location>
    <ligand>
        <name>[4Fe-4S] cluster</name>
        <dbReference type="ChEBI" id="CHEBI:49883"/>
    </ligand>
</feature>
<feature type="binding site" evidence="5">
    <location>
        <position position="264"/>
    </location>
    <ligand>
        <name>dimethylallyl diphosphate</name>
        <dbReference type="ChEBI" id="CHEBI:57623"/>
    </ligand>
</feature>
<keyword evidence="3 5" id="KW-0408">Iron</keyword>
<comment type="function">
    <text evidence="5">Catalyzes the conversion of 1-hydroxy-2-methyl-2-(E)-butenyl 4-diphosphate (HMBPP) into a mixture of isopentenyl diphosphate (IPP) and dimethylallyl diphosphate (DMAPP). Acts in the terminal step of the DOXP/MEP pathway for isoprenoid precursor biosynthesis.</text>
</comment>
<evidence type="ECO:0000259" key="6">
    <source>
        <dbReference type="PROSITE" id="PS50126"/>
    </source>
</evidence>
<feature type="binding site" evidence="5">
    <location>
        <position position="264"/>
    </location>
    <ligand>
        <name>isopentenyl diphosphate</name>
        <dbReference type="ChEBI" id="CHEBI:128769"/>
    </ligand>
</feature>
<feature type="binding site" evidence="5">
    <location>
        <position position="264"/>
    </location>
    <ligand>
        <name>(2E)-4-hydroxy-3-methylbut-2-enyl diphosphate</name>
        <dbReference type="ChEBI" id="CHEBI:128753"/>
    </ligand>
</feature>
<sequence length="582" mass="65019">MEIIIAKHSGFCKGVKGVVELVESHISPNTITYGPIVHNNSVVNYFKEKGVDYIDTQDEGELGRIKNKRIIIRAHGVPPRIIKALEENNQIIDGTCPFVKKVQKLAKEGIDKGRNLLILGEKEHPEIIGINGWAENKGLIIKDLEELKGINLYFPLTIVAQTTFKGEKFTEIIKFILDKYPGEDIEVHNTICGATHQRQKAVIDLAKEVDLCLVIGGKNSSNTRKLTSICQEIGVVTYQIEEAHQIDPKWLKNVKKLGIIGGASTPDWTIREVLGMVNEMNEMLNEQHHEEGQGVNEIWQRLEEAHQKGEIITGIVKEVVKGGLLVDLGVEAFMPASLLDTKYIEDLNQFVGQELKFFVKELDKERNKIILSRKDVLIKEQKEKEQEILQNLKEGQKVKGIVRRMTDFGVFVDLGGIDGLIHVSNLSWEKVDDPSTVLEVGQEVEAVVLKVDAEKGKVSLSLKATQPSPFEVHAKNLKKGDIITGKVVRLADFGAFVQIAPNVDGLVHVSQISDEHIKKPGDVLSIGQEVKVKVLDVDVAAKKLSLSIKEAKPKEDFTKYEQNENLNVTLGERFGDLFKKEE</sequence>
<dbReference type="InterPro" id="IPR012340">
    <property type="entry name" value="NA-bd_OB-fold"/>
</dbReference>
<feature type="domain" description="S1 motif" evidence="6">
    <location>
        <begin position="309"/>
        <end position="374"/>
    </location>
</feature>
<feature type="binding site" evidence="5">
    <location>
        <position position="38"/>
    </location>
    <ligand>
        <name>isopentenyl diphosphate</name>
        <dbReference type="ChEBI" id="CHEBI:128769"/>
    </ligand>
</feature>
<evidence type="ECO:0000313" key="7">
    <source>
        <dbReference type="EMBL" id="SES67125.1"/>
    </source>
</evidence>
<keyword evidence="2 5" id="KW-0479">Metal-binding</keyword>
<dbReference type="SUPFAM" id="SSF50249">
    <property type="entry name" value="Nucleic acid-binding proteins"/>
    <property type="match status" value="3"/>
</dbReference>
<dbReference type="GO" id="GO:0016114">
    <property type="term" value="P:terpenoid biosynthetic process"/>
    <property type="evidence" value="ECO:0007669"/>
    <property type="project" value="UniProtKB-UniRule"/>
</dbReference>
<proteinExistence type="inferred from homology"/>
<dbReference type="AlphaFoldDB" id="A0A1H9YDS8"/>
<feature type="binding site" evidence="5">
    <location>
        <position position="221"/>
    </location>
    <ligand>
        <name>isopentenyl diphosphate</name>
        <dbReference type="ChEBI" id="CHEBI:128769"/>
    </ligand>
</feature>
<feature type="binding site" evidence="5">
    <location>
        <position position="220"/>
    </location>
    <ligand>
        <name>dimethylallyl diphosphate</name>
        <dbReference type="ChEBI" id="CHEBI:57623"/>
    </ligand>
</feature>
<dbReference type="GO" id="GO:0046872">
    <property type="term" value="F:metal ion binding"/>
    <property type="evidence" value="ECO:0007669"/>
    <property type="project" value="UniProtKB-KW"/>
</dbReference>
<dbReference type="GO" id="GO:0050992">
    <property type="term" value="P:dimethylallyl diphosphate biosynthetic process"/>
    <property type="evidence" value="ECO:0007669"/>
    <property type="project" value="UniProtKB-UniRule"/>
</dbReference>
<dbReference type="PANTHER" id="PTHR30426:SF0">
    <property type="entry name" value="4-HYDROXY-3-METHYLBUT-2-ENYL DIPHOSPHATE REDUCTASE"/>
    <property type="match status" value="1"/>
</dbReference>
<comment type="similarity">
    <text evidence="5">Belongs to the IspH family.</text>
</comment>
<feature type="binding site" evidence="5">
    <location>
        <position position="221"/>
    </location>
    <ligand>
        <name>(2E)-4-hydroxy-3-methylbut-2-enyl diphosphate</name>
        <dbReference type="ChEBI" id="CHEBI:128753"/>
    </ligand>
</feature>
<feature type="binding site" evidence="5">
    <location>
        <position position="124"/>
    </location>
    <ligand>
        <name>isopentenyl diphosphate</name>
        <dbReference type="ChEBI" id="CHEBI:128769"/>
    </ligand>
</feature>
<dbReference type="Pfam" id="PF00575">
    <property type="entry name" value="S1"/>
    <property type="match status" value="3"/>
</dbReference>
<evidence type="ECO:0000313" key="8">
    <source>
        <dbReference type="Proteomes" id="UP000243819"/>
    </source>
</evidence>
<evidence type="ECO:0000256" key="3">
    <source>
        <dbReference type="ARBA" id="ARBA00023004"/>
    </source>
</evidence>
<dbReference type="CDD" id="cd04465">
    <property type="entry name" value="S1_RPS1_repeat_ec2_hs2"/>
    <property type="match status" value="1"/>
</dbReference>
<comment type="pathway">
    <text evidence="5">Isoprenoid biosynthesis; dimethylallyl diphosphate biosynthesis; dimethylallyl diphosphate from (2E)-4-hydroxy-3-methylbutenyl diphosphate: step 1/1.</text>
</comment>
<dbReference type="GO" id="GO:0005737">
    <property type="term" value="C:cytoplasm"/>
    <property type="evidence" value="ECO:0007669"/>
    <property type="project" value="UniProtKB-ARBA"/>
</dbReference>
<feature type="binding site" evidence="5">
    <location>
        <position position="75"/>
    </location>
    <ligand>
        <name>isopentenyl diphosphate</name>
        <dbReference type="ChEBI" id="CHEBI:128769"/>
    </ligand>
</feature>
<dbReference type="HAMAP" id="MF_00191">
    <property type="entry name" value="IspH"/>
    <property type="match status" value="1"/>
</dbReference>
<dbReference type="GO" id="GO:0051539">
    <property type="term" value="F:4 iron, 4 sulfur cluster binding"/>
    <property type="evidence" value="ECO:0007669"/>
    <property type="project" value="UniProtKB-UniRule"/>
</dbReference>
<dbReference type="InterPro" id="IPR003029">
    <property type="entry name" value="S1_domain"/>
</dbReference>
<keyword evidence="5" id="KW-0414">Isoprene biosynthesis</keyword>
<reference evidence="8" key="1">
    <citation type="submission" date="2016-10" db="EMBL/GenBank/DDBJ databases">
        <authorList>
            <person name="Varghese N."/>
            <person name="Submissions S."/>
        </authorList>
    </citation>
    <scope>NUCLEOTIDE SEQUENCE [LARGE SCALE GENOMIC DNA]</scope>
    <source>
        <strain evidence="8">DSM 13577</strain>
    </source>
</reference>
<feature type="binding site" evidence="5">
    <location>
        <position position="75"/>
    </location>
    <ligand>
        <name>dimethylallyl diphosphate</name>
        <dbReference type="ChEBI" id="CHEBI:57623"/>
    </ligand>
</feature>
<feature type="binding site" evidence="5">
    <location>
        <position position="162"/>
    </location>
    <ligand>
        <name>(2E)-4-hydroxy-3-methylbut-2-enyl diphosphate</name>
        <dbReference type="ChEBI" id="CHEBI:128753"/>
    </ligand>
</feature>
<dbReference type="PRINTS" id="PR00681">
    <property type="entry name" value="RIBOSOMALS1"/>
</dbReference>
<keyword evidence="4 5" id="KW-0411">Iron-sulfur</keyword>
<comment type="catalytic activity">
    <reaction evidence="5">
        <text>isopentenyl diphosphate + 2 oxidized [2Fe-2S]-[ferredoxin] + H2O = (2E)-4-hydroxy-3-methylbut-2-enyl diphosphate + 2 reduced [2Fe-2S]-[ferredoxin] + 2 H(+)</text>
        <dbReference type="Rhea" id="RHEA:24488"/>
        <dbReference type="Rhea" id="RHEA-COMP:10000"/>
        <dbReference type="Rhea" id="RHEA-COMP:10001"/>
        <dbReference type="ChEBI" id="CHEBI:15377"/>
        <dbReference type="ChEBI" id="CHEBI:15378"/>
        <dbReference type="ChEBI" id="CHEBI:33737"/>
        <dbReference type="ChEBI" id="CHEBI:33738"/>
        <dbReference type="ChEBI" id="CHEBI:128753"/>
        <dbReference type="ChEBI" id="CHEBI:128769"/>
        <dbReference type="EC" id="1.17.7.4"/>
    </reaction>
</comment>
<dbReference type="NCBIfam" id="TIGR00216">
    <property type="entry name" value="ispH_lytB"/>
    <property type="match status" value="1"/>
</dbReference>
<dbReference type="FunFam" id="2.40.50.140:FF:000051">
    <property type="entry name" value="RNA-binding transcriptional accessory protein"/>
    <property type="match status" value="2"/>
</dbReference>
<feature type="binding site" evidence="5">
    <location>
        <position position="96"/>
    </location>
    <ligand>
        <name>[4Fe-4S] cluster</name>
        <dbReference type="ChEBI" id="CHEBI:49883"/>
    </ligand>
</feature>
<keyword evidence="8" id="KW-1185">Reference proteome</keyword>
<feature type="binding site" evidence="5">
    <location>
        <position position="222"/>
    </location>
    <ligand>
        <name>(2E)-4-hydroxy-3-methylbut-2-enyl diphosphate</name>
        <dbReference type="ChEBI" id="CHEBI:128753"/>
    </ligand>
</feature>
<comment type="cofactor">
    <cofactor evidence="5">
        <name>[4Fe-4S] cluster</name>
        <dbReference type="ChEBI" id="CHEBI:49883"/>
    </cofactor>
    <text evidence="5">Binds 1 [4Fe-4S] cluster per subunit.</text>
</comment>
<dbReference type="PROSITE" id="PS50126">
    <property type="entry name" value="S1"/>
    <property type="match status" value="3"/>
</dbReference>
<gene>
    <name evidence="5" type="primary">ispH</name>
    <name evidence="7" type="ORF">SAMN03080614_1002144</name>
</gene>
<protein>
    <recommendedName>
        <fullName evidence="5">4-hydroxy-3-methylbut-2-enyl diphosphate reductase</fullName>
        <shortName evidence="5">HMBPP reductase</shortName>
        <ecNumber evidence="5">1.17.7.4</ecNumber>
    </recommendedName>
</protein>
<dbReference type="Pfam" id="PF02401">
    <property type="entry name" value="LYTB"/>
    <property type="match status" value="1"/>
</dbReference>
<feature type="binding site" evidence="5">
    <location>
        <position position="38"/>
    </location>
    <ligand>
        <name>(2E)-4-hydroxy-3-methylbut-2-enyl diphosphate</name>
        <dbReference type="ChEBI" id="CHEBI:128753"/>
    </ligand>
</feature>
<dbReference type="GO" id="GO:0003729">
    <property type="term" value="F:mRNA binding"/>
    <property type="evidence" value="ECO:0007669"/>
    <property type="project" value="UniProtKB-ARBA"/>
</dbReference>
<feature type="binding site" evidence="5">
    <location>
        <position position="220"/>
    </location>
    <ligand>
        <name>isopentenyl diphosphate</name>
        <dbReference type="ChEBI" id="CHEBI:128769"/>
    </ligand>
</feature>
<dbReference type="Gene3D" id="3.40.1010.20">
    <property type="entry name" value="4-hydroxy-3-methylbut-2-enyl diphosphate reductase, catalytic domain"/>
    <property type="match status" value="2"/>
</dbReference>
<dbReference type="NCBIfam" id="NF005208">
    <property type="entry name" value="PRK06676.1"/>
    <property type="match status" value="1"/>
</dbReference>
<keyword evidence="5" id="KW-0560">Oxidoreductase</keyword>
<accession>A0A1H9YDS8</accession>
<dbReference type="EMBL" id="FOIF01000002">
    <property type="protein sequence ID" value="SES67125.1"/>
    <property type="molecule type" value="Genomic_DNA"/>
</dbReference>
<feature type="domain" description="S1 motif" evidence="6">
    <location>
        <begin position="480"/>
        <end position="549"/>
    </location>
</feature>
<dbReference type="RefSeq" id="WP_091348311.1">
    <property type="nucleotide sequence ID" value="NZ_FOIF01000002.1"/>
</dbReference>
<comment type="pathway">
    <text evidence="5">Isoprenoid biosynthesis; isopentenyl diphosphate biosynthesis via DXP pathway; isopentenyl diphosphate from 1-deoxy-D-xylulose 5-phosphate: step 6/6.</text>
</comment>
<feature type="binding site" evidence="5">
    <location>
        <position position="220"/>
    </location>
    <ligand>
        <name>(2E)-4-hydroxy-3-methylbut-2-enyl diphosphate</name>
        <dbReference type="ChEBI" id="CHEBI:128753"/>
    </ligand>
</feature>
<dbReference type="Proteomes" id="UP000243819">
    <property type="component" value="Unassembled WGS sequence"/>
</dbReference>
<dbReference type="InterPro" id="IPR035104">
    <property type="entry name" value="Ribosomal_protein_S1-like"/>
</dbReference>
<dbReference type="Gene3D" id="2.40.50.140">
    <property type="entry name" value="Nucleic acid-binding proteins"/>
    <property type="match status" value="3"/>
</dbReference>
<dbReference type="SMART" id="SM00316">
    <property type="entry name" value="S1"/>
    <property type="match status" value="3"/>
</dbReference>
<feature type="binding site" evidence="5">
    <location>
        <position position="75"/>
    </location>
    <ligand>
        <name>(2E)-4-hydroxy-3-methylbut-2-enyl diphosphate</name>
        <dbReference type="ChEBI" id="CHEBI:128753"/>
    </ligand>
</feature>
<dbReference type="CDD" id="cd13944">
    <property type="entry name" value="lytB_ispH"/>
    <property type="match status" value="1"/>
</dbReference>
<feature type="binding site" evidence="5">
    <location>
        <position position="222"/>
    </location>
    <ligand>
        <name>isopentenyl diphosphate</name>
        <dbReference type="ChEBI" id="CHEBI:128769"/>
    </ligand>
</feature>
<dbReference type="Gene3D" id="3.40.50.11270">
    <property type="match status" value="1"/>
</dbReference>
<organism evidence="7 8">
    <name type="scientific">Anaerobranca gottschalkii DSM 13577</name>
    <dbReference type="NCBI Taxonomy" id="1120990"/>
    <lineage>
        <taxon>Bacteria</taxon>
        <taxon>Bacillati</taxon>
        <taxon>Bacillota</taxon>
        <taxon>Clostridia</taxon>
        <taxon>Eubacteriales</taxon>
        <taxon>Proteinivoracaceae</taxon>
        <taxon>Anaerobranca</taxon>
    </lineage>
</organism>
<dbReference type="PANTHER" id="PTHR30426">
    <property type="entry name" value="4-HYDROXY-3-METHYLBUT-2-ENYL DIPHOSPHATE REDUCTASE"/>
    <property type="match status" value="1"/>
</dbReference>
<evidence type="ECO:0000256" key="5">
    <source>
        <dbReference type="HAMAP-Rule" id="MF_00191"/>
    </source>
</evidence>